<dbReference type="PANTHER" id="PTHR33353:SF10">
    <property type="entry name" value="ENDO-BETA-1,4-GLUCANASE D"/>
    <property type="match status" value="1"/>
</dbReference>
<gene>
    <name evidence="17" type="ORF">N0V89_005393</name>
</gene>
<reference evidence="17" key="1">
    <citation type="submission" date="2022-10" db="EMBL/GenBank/DDBJ databases">
        <title>Tapping the CABI collections for fungal endophytes: first genome assemblies for Collariella, Neodidymelliopsis, Ascochyta clinopodiicola, Didymella pomorum, Didymosphaeria variabile, Neocosmospora piperis and Neocucurbitaria cava.</title>
        <authorList>
            <person name="Hill R."/>
        </authorList>
    </citation>
    <scope>NUCLEOTIDE SEQUENCE</scope>
    <source>
        <strain evidence="17">IMI 356815</strain>
    </source>
</reference>
<evidence type="ECO:0000256" key="15">
    <source>
        <dbReference type="ARBA" id="ARBA00047174"/>
    </source>
</evidence>
<evidence type="ECO:0000313" key="18">
    <source>
        <dbReference type="Proteomes" id="UP001140513"/>
    </source>
</evidence>
<comment type="similarity">
    <text evidence="13">Belongs to the polysaccharide monooxygenase AA9 family.</text>
</comment>
<keyword evidence="10" id="KW-1015">Disulfide bond</keyword>
<dbReference type="GeneID" id="80908923"/>
<dbReference type="GO" id="GO:0046872">
    <property type="term" value="F:metal ion binding"/>
    <property type="evidence" value="ECO:0007669"/>
    <property type="project" value="UniProtKB-KW"/>
</dbReference>
<comment type="catalytic activity">
    <reaction evidence="14">
        <text>[(1-&gt;4)-beta-D-glucosyl]n+m + reduced acceptor + O2 = 4-dehydro-beta-D-glucosyl-[(1-&gt;4)-beta-D-glucosyl]n-1 + [(1-&gt;4)-beta-D-glucosyl]m + acceptor + H2O.</text>
        <dbReference type="EC" id="1.14.99.56"/>
    </reaction>
</comment>
<keyword evidence="8" id="KW-0186">Copper</keyword>
<accession>A0A9W9CBP5</accession>
<evidence type="ECO:0000256" key="10">
    <source>
        <dbReference type="ARBA" id="ARBA00023157"/>
    </source>
</evidence>
<evidence type="ECO:0000256" key="12">
    <source>
        <dbReference type="ARBA" id="ARBA00023326"/>
    </source>
</evidence>
<dbReference type="AlphaFoldDB" id="A0A9W9CBP5"/>
<evidence type="ECO:0000256" key="1">
    <source>
        <dbReference type="ARBA" id="ARBA00001973"/>
    </source>
</evidence>
<evidence type="ECO:0000256" key="3">
    <source>
        <dbReference type="ARBA" id="ARBA00022525"/>
    </source>
</evidence>
<dbReference type="Proteomes" id="UP001140513">
    <property type="component" value="Unassembled WGS sequence"/>
</dbReference>
<keyword evidence="3" id="KW-0964">Secreted</keyword>
<dbReference type="GO" id="GO:0004497">
    <property type="term" value="F:monooxygenase activity"/>
    <property type="evidence" value="ECO:0007669"/>
    <property type="project" value="UniProtKB-KW"/>
</dbReference>
<dbReference type="Gene3D" id="2.70.50.70">
    <property type="match status" value="1"/>
</dbReference>
<name>A0A9W9CBP5_9PLEO</name>
<organism evidence="17 18">
    <name type="scientific">Didymosphaeria variabile</name>
    <dbReference type="NCBI Taxonomy" id="1932322"/>
    <lineage>
        <taxon>Eukaryota</taxon>
        <taxon>Fungi</taxon>
        <taxon>Dikarya</taxon>
        <taxon>Ascomycota</taxon>
        <taxon>Pezizomycotina</taxon>
        <taxon>Dothideomycetes</taxon>
        <taxon>Pleosporomycetidae</taxon>
        <taxon>Pleosporales</taxon>
        <taxon>Massarineae</taxon>
        <taxon>Didymosphaeriaceae</taxon>
        <taxon>Didymosphaeria</taxon>
    </lineage>
</organism>
<keyword evidence="6" id="KW-0136">Cellulose degradation</keyword>
<dbReference type="EC" id="1.14.99.56" evidence="15"/>
<evidence type="ECO:0000256" key="4">
    <source>
        <dbReference type="ARBA" id="ARBA00022723"/>
    </source>
</evidence>
<evidence type="ECO:0000313" key="17">
    <source>
        <dbReference type="EMBL" id="KAJ4353663.1"/>
    </source>
</evidence>
<keyword evidence="9" id="KW-0503">Monooxygenase</keyword>
<evidence type="ECO:0000256" key="5">
    <source>
        <dbReference type="ARBA" id="ARBA00022729"/>
    </source>
</evidence>
<comment type="cofactor">
    <cofactor evidence="1">
        <name>Cu(2+)</name>
        <dbReference type="ChEBI" id="CHEBI:29036"/>
    </cofactor>
</comment>
<evidence type="ECO:0000256" key="9">
    <source>
        <dbReference type="ARBA" id="ARBA00023033"/>
    </source>
</evidence>
<dbReference type="GO" id="GO:0030245">
    <property type="term" value="P:cellulose catabolic process"/>
    <property type="evidence" value="ECO:0007669"/>
    <property type="project" value="UniProtKB-KW"/>
</dbReference>
<keyword evidence="4" id="KW-0479">Metal-binding</keyword>
<evidence type="ECO:0000256" key="14">
    <source>
        <dbReference type="ARBA" id="ARBA00045077"/>
    </source>
</evidence>
<dbReference type="RefSeq" id="XP_056071437.1">
    <property type="nucleotide sequence ID" value="XM_056214170.1"/>
</dbReference>
<sequence length="229" mass="24125">MLPSALAHWNYDRLIHKGAIVGDYYTYIRRTTNSNSPITDVTSTDMRCNAGGSSGASTSTYTVAAGDEIGFMIDTNFGHPGPQQVYISKAPGLAKDYDGSGSWTKIYAATTKAITDQGLQWSTDNIGSFLFNIPSTIPAGEYLVRAEGLALHGASTQGGAQWYLGCAQIKVTGGGSATPGNTVKIPGYVTGKEPGVLINIYYPVPTNYTTPGGALWPAGTKELSVVKTL</sequence>
<dbReference type="GO" id="GO:0005576">
    <property type="term" value="C:extracellular region"/>
    <property type="evidence" value="ECO:0007669"/>
    <property type="project" value="UniProtKB-SubCell"/>
</dbReference>
<keyword evidence="5" id="KW-0732">Signal</keyword>
<keyword evidence="7" id="KW-0560">Oxidoreductase</keyword>
<comment type="caution">
    <text evidence="17">The sequence shown here is derived from an EMBL/GenBank/DDBJ whole genome shotgun (WGS) entry which is preliminary data.</text>
</comment>
<evidence type="ECO:0000256" key="2">
    <source>
        <dbReference type="ARBA" id="ARBA00004613"/>
    </source>
</evidence>
<keyword evidence="11" id="KW-0119">Carbohydrate metabolism</keyword>
<evidence type="ECO:0000256" key="13">
    <source>
        <dbReference type="ARBA" id="ARBA00044502"/>
    </source>
</evidence>
<dbReference type="PANTHER" id="PTHR33353">
    <property type="entry name" value="PUTATIVE (AFU_ORTHOLOGUE AFUA_1G12560)-RELATED"/>
    <property type="match status" value="1"/>
</dbReference>
<feature type="domain" description="Auxiliary Activity family 9 catalytic" evidence="16">
    <location>
        <begin position="25"/>
        <end position="208"/>
    </location>
</feature>
<evidence type="ECO:0000256" key="7">
    <source>
        <dbReference type="ARBA" id="ARBA00023002"/>
    </source>
</evidence>
<comment type="subcellular location">
    <subcellularLocation>
        <location evidence="2">Secreted</location>
    </subcellularLocation>
</comment>
<evidence type="ECO:0000259" key="16">
    <source>
        <dbReference type="Pfam" id="PF03443"/>
    </source>
</evidence>
<keyword evidence="12" id="KW-0624">Polysaccharide degradation</keyword>
<evidence type="ECO:0000256" key="8">
    <source>
        <dbReference type="ARBA" id="ARBA00023008"/>
    </source>
</evidence>
<dbReference type="Pfam" id="PF03443">
    <property type="entry name" value="AA9"/>
    <property type="match status" value="1"/>
</dbReference>
<dbReference type="InterPro" id="IPR049892">
    <property type="entry name" value="AA9"/>
</dbReference>
<dbReference type="CDD" id="cd21175">
    <property type="entry name" value="LPMO_AA9"/>
    <property type="match status" value="1"/>
</dbReference>
<evidence type="ECO:0000256" key="6">
    <source>
        <dbReference type="ARBA" id="ARBA00023001"/>
    </source>
</evidence>
<dbReference type="EMBL" id="JAPEUX010000004">
    <property type="protein sequence ID" value="KAJ4353663.1"/>
    <property type="molecule type" value="Genomic_DNA"/>
</dbReference>
<evidence type="ECO:0000256" key="11">
    <source>
        <dbReference type="ARBA" id="ARBA00023277"/>
    </source>
</evidence>
<proteinExistence type="inferred from homology"/>
<protein>
    <recommendedName>
        <fullName evidence="15">lytic cellulose monooxygenase (C4-dehydrogenating)</fullName>
        <ecNumber evidence="15">1.14.99.56</ecNumber>
    </recommendedName>
</protein>
<dbReference type="OrthoDB" id="6038816at2759"/>
<keyword evidence="18" id="KW-1185">Reference proteome</keyword>
<dbReference type="InterPro" id="IPR005103">
    <property type="entry name" value="AA9_LPMO"/>
</dbReference>